<reference evidence="3 4" key="1">
    <citation type="submission" date="2021-02" db="EMBL/GenBank/DDBJ databases">
        <authorList>
            <person name="Lee D.-H."/>
        </authorList>
    </citation>
    <scope>NUCLEOTIDE SEQUENCE [LARGE SCALE GENOMIC DNA]</scope>
    <source>
        <strain evidence="3 4">MMS20-R2-29</strain>
    </source>
</reference>
<accession>A0ABS2JDW9</accession>
<dbReference type="InterPro" id="IPR005183">
    <property type="entry name" value="DUF305_CopM-like"/>
</dbReference>
<feature type="domain" description="DUF305" evidence="2">
    <location>
        <begin position="66"/>
        <end position="203"/>
    </location>
</feature>
<sequence>MPPRRPGVAPPPAAGPRSAGGGPGRRRLGAVAAVTALLLAGCAPAGSPAAPAPTPSGTTTVVDGLDLVFLHAMTAHQERTLAIVRAAPQRIREPRLRTLVAAIDATETDEVAQARRWIATAGPDTGQHRHNHPDPGGTGDPVALLRGTPEAGYDAALVAVLVPQQRQAAALARAHLAVAVAPAVRDLARRIDESRTAQLRLIAALRVAPPTG</sequence>
<keyword evidence="4" id="KW-1185">Reference proteome</keyword>
<evidence type="ECO:0000313" key="4">
    <source>
        <dbReference type="Proteomes" id="UP000809587"/>
    </source>
</evidence>
<proteinExistence type="predicted"/>
<dbReference type="Pfam" id="PF03713">
    <property type="entry name" value="DUF305"/>
    <property type="match status" value="1"/>
</dbReference>
<dbReference type="Proteomes" id="UP000809587">
    <property type="component" value="Unassembled WGS sequence"/>
</dbReference>
<evidence type="ECO:0000256" key="1">
    <source>
        <dbReference type="SAM" id="MobiDB-lite"/>
    </source>
</evidence>
<feature type="region of interest" description="Disordered" evidence="1">
    <location>
        <begin position="1"/>
        <end position="26"/>
    </location>
</feature>
<evidence type="ECO:0000313" key="3">
    <source>
        <dbReference type="EMBL" id="MBM7084740.1"/>
    </source>
</evidence>
<protein>
    <submittedName>
        <fullName evidence="3">DUF305 domain-containing protein</fullName>
    </submittedName>
</protein>
<gene>
    <name evidence="3" type="ORF">JQN84_19695</name>
</gene>
<feature type="compositionally biased region" description="Pro residues" evidence="1">
    <location>
        <begin position="1"/>
        <end position="14"/>
    </location>
</feature>
<comment type="caution">
    <text evidence="3">The sequence shown here is derived from an EMBL/GenBank/DDBJ whole genome shotgun (WGS) entry which is preliminary data.</text>
</comment>
<evidence type="ECO:0000259" key="2">
    <source>
        <dbReference type="Pfam" id="PF03713"/>
    </source>
</evidence>
<dbReference type="Gene3D" id="1.20.1260.10">
    <property type="match status" value="1"/>
</dbReference>
<organism evidence="3 4">
    <name type="scientific">Micromonospora humidisoli</name>
    <dbReference type="NCBI Taxonomy" id="2807622"/>
    <lineage>
        <taxon>Bacteria</taxon>
        <taxon>Bacillati</taxon>
        <taxon>Actinomycetota</taxon>
        <taxon>Actinomycetes</taxon>
        <taxon>Micromonosporales</taxon>
        <taxon>Micromonosporaceae</taxon>
        <taxon>Micromonospora</taxon>
    </lineage>
</organism>
<dbReference type="InterPro" id="IPR012347">
    <property type="entry name" value="Ferritin-like"/>
</dbReference>
<name>A0ABS2JDW9_9ACTN</name>
<dbReference type="EMBL" id="JAFEUO010000005">
    <property type="protein sequence ID" value="MBM7084740.1"/>
    <property type="molecule type" value="Genomic_DNA"/>
</dbReference>